<dbReference type="EMBL" id="VUMB01000027">
    <property type="protein sequence ID" value="MSS41180.1"/>
    <property type="molecule type" value="Genomic_DNA"/>
</dbReference>
<evidence type="ECO:0000313" key="1">
    <source>
        <dbReference type="EMBL" id="MSS41180.1"/>
    </source>
</evidence>
<reference evidence="1 2" key="1">
    <citation type="submission" date="2019-08" db="EMBL/GenBank/DDBJ databases">
        <title>In-depth cultivation of the pig gut microbiome towards novel bacterial diversity and tailored functional studies.</title>
        <authorList>
            <person name="Wylensek D."/>
            <person name="Hitch T.C.A."/>
            <person name="Clavel T."/>
        </authorList>
    </citation>
    <scope>NUCLEOTIDE SEQUENCE [LARGE SCALE GENOMIC DNA]</scope>
    <source>
        <strain evidence="1 2">BL-389-WT-3D</strain>
    </source>
</reference>
<dbReference type="Proteomes" id="UP000462363">
    <property type="component" value="Unassembled WGS sequence"/>
</dbReference>
<dbReference type="SUPFAM" id="SSF141868">
    <property type="entry name" value="EAL domain-like"/>
    <property type="match status" value="1"/>
</dbReference>
<gene>
    <name evidence="1" type="ORF">FYJ37_12660</name>
</gene>
<protein>
    <submittedName>
        <fullName evidence="1">Uncharacterized protein</fullName>
    </submittedName>
</protein>
<evidence type="ECO:0000313" key="2">
    <source>
        <dbReference type="Proteomes" id="UP000462363"/>
    </source>
</evidence>
<dbReference type="RefSeq" id="WP_154322028.1">
    <property type="nucleotide sequence ID" value="NZ_AP024846.1"/>
</dbReference>
<proteinExistence type="predicted"/>
<dbReference type="InterPro" id="IPR035919">
    <property type="entry name" value="EAL_sf"/>
</dbReference>
<name>A0A844F9H0_CLOSV</name>
<accession>A0A844F9H0</accession>
<dbReference type="AlphaFoldDB" id="A0A844F9H0"/>
<comment type="caution">
    <text evidence="1">The sequence shown here is derived from an EMBL/GenBank/DDBJ whole genome shotgun (WGS) entry which is preliminary data.</text>
</comment>
<organism evidence="1 2">
    <name type="scientific">Clostridium scindens (strain JCM 10418 / VPI 12708)</name>
    <dbReference type="NCBI Taxonomy" id="29347"/>
    <lineage>
        <taxon>Bacteria</taxon>
        <taxon>Bacillati</taxon>
        <taxon>Bacillota</taxon>
        <taxon>Clostridia</taxon>
        <taxon>Lachnospirales</taxon>
        <taxon>Lachnospiraceae</taxon>
    </lineage>
</organism>
<sequence>MGLLLRERDAIIIIKQRYYGSPRGCLRPGECVSRIQSDIFNILLCETDNRQIEYGLIPPDEFIPFEQVCRLLRNWQDSRKRVLPISVNLSRMHLGEAGFSQRTAYENGGGRH</sequence>
<dbReference type="Gene3D" id="3.20.20.450">
    <property type="entry name" value="EAL domain"/>
    <property type="match status" value="1"/>
</dbReference>